<dbReference type="InterPro" id="IPR002187">
    <property type="entry name" value="N-reg_PII"/>
</dbReference>
<keyword evidence="3" id="KW-1185">Reference proteome</keyword>
<evidence type="ECO:0000313" key="3">
    <source>
        <dbReference type="Proteomes" id="UP000317093"/>
    </source>
</evidence>
<evidence type="ECO:0000256" key="1">
    <source>
        <dbReference type="PIRSR" id="PIRSR602187-50"/>
    </source>
</evidence>
<feature type="modified residue" description="O-UMP-tyrosine" evidence="1">
    <location>
        <position position="51"/>
    </location>
</feature>
<gene>
    <name evidence="2" type="primary">glnB_1</name>
    <name evidence="2" type="ORF">Pan216_14850</name>
</gene>
<dbReference type="Pfam" id="PF00543">
    <property type="entry name" value="P-II"/>
    <property type="match status" value="1"/>
</dbReference>
<dbReference type="PROSITE" id="PS51343">
    <property type="entry name" value="PII_GLNB_DOM"/>
    <property type="match status" value="1"/>
</dbReference>
<dbReference type="SUPFAM" id="SSF54913">
    <property type="entry name" value="GlnB-like"/>
    <property type="match status" value="1"/>
</dbReference>
<dbReference type="GO" id="GO:0030234">
    <property type="term" value="F:enzyme regulator activity"/>
    <property type="evidence" value="ECO:0007669"/>
    <property type="project" value="InterPro"/>
</dbReference>
<dbReference type="OrthoDB" id="9802729at2"/>
<reference evidence="2 3" key="1">
    <citation type="submission" date="2019-02" db="EMBL/GenBank/DDBJ databases">
        <title>Deep-cultivation of Planctomycetes and their phenomic and genomic characterization uncovers novel biology.</title>
        <authorList>
            <person name="Wiegand S."/>
            <person name="Jogler M."/>
            <person name="Boedeker C."/>
            <person name="Pinto D."/>
            <person name="Vollmers J."/>
            <person name="Rivas-Marin E."/>
            <person name="Kohn T."/>
            <person name="Peeters S.H."/>
            <person name="Heuer A."/>
            <person name="Rast P."/>
            <person name="Oberbeckmann S."/>
            <person name="Bunk B."/>
            <person name="Jeske O."/>
            <person name="Meyerdierks A."/>
            <person name="Storesund J.E."/>
            <person name="Kallscheuer N."/>
            <person name="Luecker S."/>
            <person name="Lage O.M."/>
            <person name="Pohl T."/>
            <person name="Merkel B.J."/>
            <person name="Hornburger P."/>
            <person name="Mueller R.-W."/>
            <person name="Bruemmer F."/>
            <person name="Labrenz M."/>
            <person name="Spormann A.M."/>
            <person name="Op den Camp H."/>
            <person name="Overmann J."/>
            <person name="Amann R."/>
            <person name="Jetten M.S.M."/>
            <person name="Mascher T."/>
            <person name="Medema M.H."/>
            <person name="Devos D.P."/>
            <person name="Kaster A.-K."/>
            <person name="Ovreas L."/>
            <person name="Rohde M."/>
            <person name="Galperin M.Y."/>
            <person name="Jogler C."/>
        </authorList>
    </citation>
    <scope>NUCLEOTIDE SEQUENCE [LARGE SCALE GENOMIC DNA]</scope>
    <source>
        <strain evidence="2 3">Pan216</strain>
    </source>
</reference>
<protein>
    <submittedName>
        <fullName evidence="2">Nitrogen regulatory protein P-II</fullName>
    </submittedName>
</protein>
<name>A0A518B0Y6_9BACT</name>
<sequence>MKQIIAIVKPFRAQDVLEAIGEFNVDSVLVGEAAGFGQQRDAAPRLTESEYDFAHIPKIEITLFVQDDLAEQVVDRIVEVARTGRIGDGKILVFPVVGDVDF</sequence>
<dbReference type="KEGG" id="knv:Pan216_14850"/>
<dbReference type="EMBL" id="CP036279">
    <property type="protein sequence ID" value="QDU60638.1"/>
    <property type="molecule type" value="Genomic_DNA"/>
</dbReference>
<dbReference type="PANTHER" id="PTHR30115:SF11">
    <property type="entry name" value="NITROGEN REGULATORY PROTEIN P-II HOMOLOG"/>
    <property type="match status" value="1"/>
</dbReference>
<keyword evidence="1" id="KW-0597">Phosphoprotein</keyword>
<evidence type="ECO:0000313" key="2">
    <source>
        <dbReference type="EMBL" id="QDU60638.1"/>
    </source>
</evidence>
<dbReference type="GO" id="GO:0005829">
    <property type="term" value="C:cytosol"/>
    <property type="evidence" value="ECO:0007669"/>
    <property type="project" value="TreeGrafter"/>
</dbReference>
<organism evidence="2 3">
    <name type="scientific">Kolteria novifilia</name>
    <dbReference type="NCBI Taxonomy" id="2527975"/>
    <lineage>
        <taxon>Bacteria</taxon>
        <taxon>Pseudomonadati</taxon>
        <taxon>Planctomycetota</taxon>
        <taxon>Planctomycetia</taxon>
        <taxon>Kolteriales</taxon>
        <taxon>Kolteriaceae</taxon>
        <taxon>Kolteria</taxon>
    </lineage>
</organism>
<dbReference type="Gene3D" id="3.30.70.120">
    <property type="match status" value="1"/>
</dbReference>
<dbReference type="GO" id="GO:0005524">
    <property type="term" value="F:ATP binding"/>
    <property type="evidence" value="ECO:0007669"/>
    <property type="project" value="TreeGrafter"/>
</dbReference>
<dbReference type="AlphaFoldDB" id="A0A518B0Y6"/>
<dbReference type="Proteomes" id="UP000317093">
    <property type="component" value="Chromosome"/>
</dbReference>
<accession>A0A518B0Y6</accession>
<dbReference type="RefSeq" id="WP_145256790.1">
    <property type="nucleotide sequence ID" value="NZ_CP036279.1"/>
</dbReference>
<proteinExistence type="predicted"/>
<dbReference type="PANTHER" id="PTHR30115">
    <property type="entry name" value="NITROGEN REGULATORY PROTEIN P-II"/>
    <property type="match status" value="1"/>
</dbReference>
<dbReference type="InterPro" id="IPR011322">
    <property type="entry name" value="N-reg_PII-like_a/b"/>
</dbReference>
<dbReference type="SMART" id="SM00938">
    <property type="entry name" value="P-II"/>
    <property type="match status" value="1"/>
</dbReference>
<dbReference type="GO" id="GO:0006808">
    <property type="term" value="P:regulation of nitrogen utilization"/>
    <property type="evidence" value="ECO:0007669"/>
    <property type="project" value="InterPro"/>
</dbReference>
<dbReference type="InterPro" id="IPR015867">
    <property type="entry name" value="N-reg_PII/ATP_PRibTrfase_C"/>
</dbReference>
<dbReference type="PRINTS" id="PR00340">
    <property type="entry name" value="PIIGLNB"/>
</dbReference>